<dbReference type="EMBL" id="CP053452">
    <property type="protein sequence ID" value="QJW98135.1"/>
    <property type="molecule type" value="Genomic_DNA"/>
</dbReference>
<keyword evidence="2" id="KW-1185">Reference proteome</keyword>
<gene>
    <name evidence="1" type="ORF">FTUN_5715</name>
</gene>
<dbReference type="AlphaFoldDB" id="A0A6M5YVS6"/>
<proteinExistence type="predicted"/>
<reference evidence="2" key="1">
    <citation type="submission" date="2020-05" db="EMBL/GenBank/DDBJ databases">
        <title>Frigoriglobus tundricola gen. nov., sp. nov., a psychrotolerant cellulolytic planctomycete of the family Gemmataceae with two divergent copies of 16S rRNA gene.</title>
        <authorList>
            <person name="Kulichevskaya I.S."/>
            <person name="Ivanova A.A."/>
            <person name="Naumoff D.G."/>
            <person name="Beletsky A.V."/>
            <person name="Rijpstra W.I.C."/>
            <person name="Sinninghe Damste J.S."/>
            <person name="Mardanov A.V."/>
            <person name="Ravin N.V."/>
            <person name="Dedysh S.N."/>
        </authorList>
    </citation>
    <scope>NUCLEOTIDE SEQUENCE [LARGE SCALE GENOMIC DNA]</scope>
    <source>
        <strain evidence="2">PL17</strain>
    </source>
</reference>
<sequence>MLSVAFKEWAVICAALAKGRQALILRKGGIAEEGGVFRPEHPEFLLYPTYFHEHRAGVKPEDLPLLEQAEAAKPPAGTVRFTHFARVESVTHVSDLDAVLAFDSLYAWTPEVVKQRFHYRTPGLFVFTVRVFKLAHPVDVVERPEYAGCKTWVPLDAAVDTTGAVPVVSDEDSVLLQTLPAGS</sequence>
<dbReference type="RefSeq" id="WP_171473375.1">
    <property type="nucleotide sequence ID" value="NZ_CP053452.2"/>
</dbReference>
<dbReference type="Pfam" id="PF08819">
    <property type="entry name" value="DUF1802"/>
    <property type="match status" value="1"/>
</dbReference>
<protein>
    <recommendedName>
        <fullName evidence="3">DUF1802 family protein</fullName>
    </recommendedName>
</protein>
<evidence type="ECO:0000313" key="1">
    <source>
        <dbReference type="EMBL" id="QJW98135.1"/>
    </source>
</evidence>
<accession>A0A6M5YVS6</accession>
<name>A0A6M5YVS6_9BACT</name>
<dbReference type="KEGG" id="ftj:FTUN_5715"/>
<evidence type="ECO:0008006" key="3">
    <source>
        <dbReference type="Google" id="ProtNLM"/>
    </source>
</evidence>
<evidence type="ECO:0000313" key="2">
    <source>
        <dbReference type="Proteomes" id="UP000503447"/>
    </source>
</evidence>
<dbReference type="Proteomes" id="UP000503447">
    <property type="component" value="Chromosome"/>
</dbReference>
<organism evidence="1 2">
    <name type="scientific">Frigoriglobus tundricola</name>
    <dbReference type="NCBI Taxonomy" id="2774151"/>
    <lineage>
        <taxon>Bacteria</taxon>
        <taxon>Pseudomonadati</taxon>
        <taxon>Planctomycetota</taxon>
        <taxon>Planctomycetia</taxon>
        <taxon>Gemmatales</taxon>
        <taxon>Gemmataceae</taxon>
        <taxon>Frigoriglobus</taxon>
    </lineage>
</organism>
<dbReference type="InterPro" id="IPR014923">
    <property type="entry name" value="DUF1802"/>
</dbReference>